<dbReference type="Gene3D" id="2.40.50.40">
    <property type="match status" value="1"/>
</dbReference>
<dbReference type="SMART" id="SM00199">
    <property type="entry name" value="SCY"/>
    <property type="match status" value="1"/>
</dbReference>
<dbReference type="OrthoDB" id="9930747at2759"/>
<accession>A0A2U3XR07</accession>
<evidence type="ECO:0000313" key="5">
    <source>
        <dbReference type="RefSeq" id="XP_006733892.2"/>
    </source>
</evidence>
<protein>
    <submittedName>
        <fullName evidence="5">C-C motif chemokine 25</fullName>
    </submittedName>
</protein>
<evidence type="ECO:0000256" key="1">
    <source>
        <dbReference type="ARBA" id="ARBA00022500"/>
    </source>
</evidence>
<dbReference type="GO" id="GO:0006954">
    <property type="term" value="P:inflammatory response"/>
    <property type="evidence" value="ECO:0007669"/>
    <property type="project" value="TreeGrafter"/>
</dbReference>
<dbReference type="GO" id="GO:0048245">
    <property type="term" value="P:eosinophil chemotaxis"/>
    <property type="evidence" value="ECO:0007669"/>
    <property type="project" value="TreeGrafter"/>
</dbReference>
<proteinExistence type="predicted"/>
<dbReference type="KEGG" id="lww:102745652"/>
<dbReference type="STRING" id="9713.A0A2U3XR07"/>
<dbReference type="GO" id="GO:0030335">
    <property type="term" value="P:positive regulation of cell migration"/>
    <property type="evidence" value="ECO:0007669"/>
    <property type="project" value="TreeGrafter"/>
</dbReference>
<keyword evidence="1" id="KW-0145">Chemotaxis</keyword>
<dbReference type="InterPro" id="IPR001811">
    <property type="entry name" value="Chemokine_IL8-like_dom"/>
</dbReference>
<dbReference type="InterPro" id="IPR039809">
    <property type="entry name" value="Chemokine_b/g/d"/>
</dbReference>
<gene>
    <name evidence="5" type="primary">CCL25</name>
</gene>
<keyword evidence="2" id="KW-0202">Cytokine</keyword>
<keyword evidence="4" id="KW-1185">Reference proteome</keyword>
<dbReference type="SUPFAM" id="SSF54117">
    <property type="entry name" value="Interleukin 8-like chemokines"/>
    <property type="match status" value="1"/>
</dbReference>
<dbReference type="RefSeq" id="XP_006733892.2">
    <property type="nucleotide sequence ID" value="XM_006733829.2"/>
</dbReference>
<dbReference type="Proteomes" id="UP000245341">
    <property type="component" value="Unplaced"/>
</dbReference>
<dbReference type="AlphaFoldDB" id="A0A2U3XR07"/>
<dbReference type="GO" id="GO:0070098">
    <property type="term" value="P:chemokine-mediated signaling pathway"/>
    <property type="evidence" value="ECO:0007669"/>
    <property type="project" value="TreeGrafter"/>
</dbReference>
<dbReference type="GO" id="GO:0005615">
    <property type="term" value="C:extracellular space"/>
    <property type="evidence" value="ECO:0007669"/>
    <property type="project" value="UniProtKB-KW"/>
</dbReference>
<name>A0A2U3XR07_LEPWE</name>
<dbReference type="GO" id="GO:0048020">
    <property type="term" value="F:CCR chemokine receptor binding"/>
    <property type="evidence" value="ECO:0007669"/>
    <property type="project" value="TreeGrafter"/>
</dbReference>
<dbReference type="InterPro" id="IPR036048">
    <property type="entry name" value="Interleukin_8-like_sf"/>
</dbReference>
<dbReference type="GO" id="GO:0008009">
    <property type="term" value="F:chemokine activity"/>
    <property type="evidence" value="ECO:0007669"/>
    <property type="project" value="InterPro"/>
</dbReference>
<reference evidence="5" key="1">
    <citation type="submission" date="2025-08" db="UniProtKB">
        <authorList>
            <consortium name="RefSeq"/>
        </authorList>
    </citation>
    <scope>IDENTIFICATION</scope>
    <source>
        <tissue evidence="5">Liver</tissue>
    </source>
</reference>
<dbReference type="PANTHER" id="PTHR12015">
    <property type="entry name" value="SMALL INDUCIBLE CYTOKINE A"/>
    <property type="match status" value="1"/>
</dbReference>
<evidence type="ECO:0000256" key="2">
    <source>
        <dbReference type="ARBA" id="ARBA00022514"/>
    </source>
</evidence>
<evidence type="ECO:0000259" key="3">
    <source>
        <dbReference type="SMART" id="SM00199"/>
    </source>
</evidence>
<feature type="domain" description="Chemokine interleukin-8-like" evidence="3">
    <location>
        <begin position="95"/>
        <end position="157"/>
    </location>
</feature>
<sequence length="210" mass="23781">MLCASRLSFPPPPPPCQGHLKVDWLHFKSSATTRLLLWTCSARWGGRRDIKWISQVAERDTRGGRAACTMNPWLVLCLVASLVGAWSTIHAQGVSEDCCLAYHSRVQPGFLRHARSYRRQEVSGSCNLPAVIFFFPKNKTLCANPRDSWVPKMVDFLDAGNKTLSKRHWRRLQVILFGARKSSTGISKLPLPKLSRFTRSDKENYPPDKC</sequence>
<dbReference type="CTD" id="6370"/>
<dbReference type="GO" id="GO:0061844">
    <property type="term" value="P:antimicrobial humoral immune response mediated by antimicrobial peptide"/>
    <property type="evidence" value="ECO:0007669"/>
    <property type="project" value="TreeGrafter"/>
</dbReference>
<evidence type="ECO:0000313" key="4">
    <source>
        <dbReference type="Proteomes" id="UP000245341"/>
    </source>
</evidence>
<dbReference type="PANTHER" id="PTHR12015:SF70">
    <property type="entry name" value="C-C MOTIF CHEMOKINE 25"/>
    <property type="match status" value="1"/>
</dbReference>
<dbReference type="Pfam" id="PF00048">
    <property type="entry name" value="IL8"/>
    <property type="match status" value="1"/>
</dbReference>
<dbReference type="GeneID" id="102745652"/>
<organism evidence="4 5">
    <name type="scientific">Leptonychotes weddellii</name>
    <name type="common">Weddell seal</name>
    <name type="synonym">Otaria weddellii</name>
    <dbReference type="NCBI Taxonomy" id="9713"/>
    <lineage>
        <taxon>Eukaryota</taxon>
        <taxon>Metazoa</taxon>
        <taxon>Chordata</taxon>
        <taxon>Craniata</taxon>
        <taxon>Vertebrata</taxon>
        <taxon>Euteleostomi</taxon>
        <taxon>Mammalia</taxon>
        <taxon>Eutheria</taxon>
        <taxon>Laurasiatheria</taxon>
        <taxon>Carnivora</taxon>
        <taxon>Caniformia</taxon>
        <taxon>Pinnipedia</taxon>
        <taxon>Phocidae</taxon>
        <taxon>Monachinae</taxon>
        <taxon>Lobodontini</taxon>
        <taxon>Leptonychotes</taxon>
    </lineage>
</organism>